<evidence type="ECO:0000313" key="2">
    <source>
        <dbReference type="Proteomes" id="UP000249057"/>
    </source>
</evidence>
<dbReference type="EMBL" id="KZ825343">
    <property type="protein sequence ID" value="RAH45705.1"/>
    <property type="molecule type" value="Genomic_DNA"/>
</dbReference>
<evidence type="ECO:0000313" key="1">
    <source>
        <dbReference type="EMBL" id="RAH45705.1"/>
    </source>
</evidence>
<proteinExistence type="predicted"/>
<keyword evidence="2" id="KW-1185">Reference proteome</keyword>
<sequence length="236" mass="22869">MKVSILSALTVGLAAGTLAAPTKVERDLPTVTGVLSGIGTKVDALGSAIQAYSGGDVASVQQASDNLVSAINSGNSQVSGTSALSSTDALGLPGPVDTLKKKISTVISDLDNKKTLIVEAGKGAQTYNDLTEQKAAAEKLSDTIVSKVPESLQSLAGTVAGGISDAIEAGVKSWSDQASKGDAAQPQASPAAPAAAPKAAPTAAPAAPAAAPKPAASNDAPAAAGAAPVGGCVARY</sequence>
<reference evidence="1" key="1">
    <citation type="submission" date="2018-02" db="EMBL/GenBank/DDBJ databases">
        <title>The genomes of Aspergillus section Nigri reveals drivers in fungal speciation.</title>
        <authorList>
            <consortium name="DOE Joint Genome Institute"/>
            <person name="Vesth T.C."/>
            <person name="Nybo J."/>
            <person name="Theobald S."/>
            <person name="Brandl J."/>
            <person name="Frisvad J.C."/>
            <person name="Nielsen K.F."/>
            <person name="Lyhne E.K."/>
            <person name="Kogle M.E."/>
            <person name="Kuo A."/>
            <person name="Riley R."/>
            <person name="Clum A."/>
            <person name="Nolan M."/>
            <person name="Lipzen A."/>
            <person name="Salamov A."/>
            <person name="Henrissat B."/>
            <person name="Wiebenga A."/>
            <person name="De vries R.P."/>
            <person name="Grigoriev I.V."/>
            <person name="Mortensen U.H."/>
            <person name="Andersen M.R."/>
            <person name="Baker S.E."/>
        </authorList>
    </citation>
    <scope>NUCLEOTIDE SEQUENCE</scope>
    <source>
        <strain evidence="1">CBS 621.78</strain>
    </source>
</reference>
<gene>
    <name evidence="1" type="ORF">BO95DRAFT_496450</name>
</gene>
<accession>A0ACD1G8U5</accession>
<protein>
    <submittedName>
        <fullName evidence="1">Uncharacterized protein</fullName>
    </submittedName>
</protein>
<name>A0ACD1G8U5_9EURO</name>
<dbReference type="Proteomes" id="UP000249057">
    <property type="component" value="Unassembled WGS sequence"/>
</dbReference>
<organism evidence="1 2">
    <name type="scientific">Aspergillus brunneoviolaceus CBS 621.78</name>
    <dbReference type="NCBI Taxonomy" id="1450534"/>
    <lineage>
        <taxon>Eukaryota</taxon>
        <taxon>Fungi</taxon>
        <taxon>Dikarya</taxon>
        <taxon>Ascomycota</taxon>
        <taxon>Pezizomycotina</taxon>
        <taxon>Eurotiomycetes</taxon>
        <taxon>Eurotiomycetidae</taxon>
        <taxon>Eurotiales</taxon>
        <taxon>Aspergillaceae</taxon>
        <taxon>Aspergillus</taxon>
        <taxon>Aspergillus subgen. Circumdati</taxon>
    </lineage>
</organism>